<dbReference type="AlphaFoldDB" id="Q1IID4"/>
<keyword evidence="4" id="KW-1185">Reference proteome</keyword>
<dbReference type="Gene3D" id="3.30.420.240">
    <property type="match status" value="1"/>
</dbReference>
<gene>
    <name evidence="3" type="ordered locus">Acid345_4366</name>
</gene>
<dbReference type="STRING" id="204669.Acid345_4366"/>
<protein>
    <recommendedName>
        <fullName evidence="2">Terminase large subunit gp17-like C-terminal domain-containing protein</fullName>
    </recommendedName>
</protein>
<proteinExistence type="predicted"/>
<dbReference type="KEGG" id="aba:Acid345_4366"/>
<dbReference type="OrthoDB" id="9768556at2"/>
<accession>Q1IID4</accession>
<organism evidence="3 4">
    <name type="scientific">Koribacter versatilis (strain Ellin345)</name>
    <dbReference type="NCBI Taxonomy" id="204669"/>
    <lineage>
        <taxon>Bacteria</taxon>
        <taxon>Pseudomonadati</taxon>
        <taxon>Acidobacteriota</taxon>
        <taxon>Terriglobia</taxon>
        <taxon>Terriglobales</taxon>
        <taxon>Candidatus Korobacteraceae</taxon>
        <taxon>Candidatus Korobacter</taxon>
    </lineage>
</organism>
<dbReference type="RefSeq" id="WP_011525163.1">
    <property type="nucleotide sequence ID" value="NC_008009.1"/>
</dbReference>
<dbReference type="EnsemblBacteria" id="ABF43366">
    <property type="protein sequence ID" value="ABF43366"/>
    <property type="gene ID" value="Acid345_4366"/>
</dbReference>
<evidence type="ECO:0000256" key="1">
    <source>
        <dbReference type="ARBA" id="ARBA00022612"/>
    </source>
</evidence>
<name>Q1IID4_KORVE</name>
<evidence type="ECO:0000259" key="2">
    <source>
        <dbReference type="Pfam" id="PF17289"/>
    </source>
</evidence>
<evidence type="ECO:0000313" key="3">
    <source>
        <dbReference type="EMBL" id="ABF43366.1"/>
    </source>
</evidence>
<sequence>MSSDVVETPTKAEAVDDPDLLDLVEEGRKLDQRYSKRWLNRDVWTTMLLQIREKHGHLIPLRLNRAQQHYAKTCSRRNIVLKARQLGITTYVASRFFLSTIMRPGTVTVQVAHDQTAAEEIFRIVHRFVENLPEEMRKGALTTSRLNTRQIVFPKLDSAYLVESAADVNAGRGLTIHNLHCSEVARWPGDAAEVLASLRAAVPKHGEIVLESTPNGAGGCFYDEWQHAEEKGYTQHFFPWWWEKSYTIGHRAEELSPEEESLVGRYGLSREQIAFRRELQFNFGKLARQEYAETPEECFLASGECVFEVDVIEKRLAELRGPVETRENGRIETYYPPVRGREYVIGVDPAGGGSEGDYAAAQVIERSTGLQCAELRGHYTPVELASRVSQLGREYNDALVAVERNNHGCAVLVCLEQSYRHLYEERGQTGWLTTSASRPRMIEQLASVLRQEPEKFESRRLLEECKAFVRKSDGACAASSGAHDDLVLAMSIAVSV</sequence>
<dbReference type="eggNOG" id="COG4373">
    <property type="taxonomic scope" value="Bacteria"/>
</dbReference>
<dbReference type="InterPro" id="IPR027417">
    <property type="entry name" value="P-loop_NTPase"/>
</dbReference>
<dbReference type="Gene3D" id="3.40.50.300">
    <property type="entry name" value="P-loop containing nucleotide triphosphate hydrolases"/>
    <property type="match status" value="1"/>
</dbReference>
<feature type="domain" description="Terminase large subunit gp17-like C-terminal" evidence="2">
    <location>
        <begin position="345"/>
        <end position="494"/>
    </location>
</feature>
<keyword evidence="1" id="KW-1188">Viral release from host cell</keyword>
<reference evidence="3 4" key="1">
    <citation type="journal article" date="2009" name="Appl. Environ. Microbiol.">
        <title>Three genomes from the phylum Acidobacteria provide insight into the lifestyles of these microorganisms in soils.</title>
        <authorList>
            <person name="Ward N.L."/>
            <person name="Challacombe J.F."/>
            <person name="Janssen P.H."/>
            <person name="Henrissat B."/>
            <person name="Coutinho P.M."/>
            <person name="Wu M."/>
            <person name="Xie G."/>
            <person name="Haft D.H."/>
            <person name="Sait M."/>
            <person name="Badger J."/>
            <person name="Barabote R.D."/>
            <person name="Bradley B."/>
            <person name="Brettin T.S."/>
            <person name="Brinkac L.M."/>
            <person name="Bruce D."/>
            <person name="Creasy T."/>
            <person name="Daugherty S.C."/>
            <person name="Davidsen T.M."/>
            <person name="DeBoy R.T."/>
            <person name="Detter J.C."/>
            <person name="Dodson R.J."/>
            <person name="Durkin A.S."/>
            <person name="Ganapathy A."/>
            <person name="Gwinn-Giglio M."/>
            <person name="Han C.S."/>
            <person name="Khouri H."/>
            <person name="Kiss H."/>
            <person name="Kothari S.P."/>
            <person name="Madupu R."/>
            <person name="Nelson K.E."/>
            <person name="Nelson W.C."/>
            <person name="Paulsen I."/>
            <person name="Penn K."/>
            <person name="Ren Q."/>
            <person name="Rosovitz M.J."/>
            <person name="Selengut J.D."/>
            <person name="Shrivastava S."/>
            <person name="Sullivan S.A."/>
            <person name="Tapia R."/>
            <person name="Thompson L.S."/>
            <person name="Watkins K.L."/>
            <person name="Yang Q."/>
            <person name="Yu C."/>
            <person name="Zafar N."/>
            <person name="Zhou L."/>
            <person name="Kuske C.R."/>
        </authorList>
    </citation>
    <scope>NUCLEOTIDE SEQUENCE [LARGE SCALE GENOMIC DNA]</scope>
    <source>
        <strain evidence="3 4">Ellin345</strain>
    </source>
</reference>
<dbReference type="EMBL" id="CP000360">
    <property type="protein sequence ID" value="ABF43366.1"/>
    <property type="molecule type" value="Genomic_DNA"/>
</dbReference>
<dbReference type="HOGENOM" id="CLU_038244_0_0_0"/>
<dbReference type="Pfam" id="PF17289">
    <property type="entry name" value="Terminase_6C"/>
    <property type="match status" value="1"/>
</dbReference>
<dbReference type="Proteomes" id="UP000002432">
    <property type="component" value="Chromosome"/>
</dbReference>
<dbReference type="InterPro" id="IPR035421">
    <property type="entry name" value="Terminase_6C"/>
</dbReference>
<evidence type="ECO:0000313" key="4">
    <source>
        <dbReference type="Proteomes" id="UP000002432"/>
    </source>
</evidence>